<dbReference type="GO" id="GO:0016491">
    <property type="term" value="F:oxidoreductase activity"/>
    <property type="evidence" value="ECO:0007669"/>
    <property type="project" value="UniProtKB-KW"/>
</dbReference>
<proteinExistence type="predicted"/>
<dbReference type="OrthoDB" id="6882680at2"/>
<feature type="region of interest" description="Disordered" evidence="2">
    <location>
        <begin position="91"/>
        <end position="111"/>
    </location>
</feature>
<accession>A0A4Q7Y5U7</accession>
<dbReference type="InterPro" id="IPR016162">
    <property type="entry name" value="Ald_DH_N"/>
</dbReference>
<dbReference type="Proteomes" id="UP000292507">
    <property type="component" value="Unassembled WGS sequence"/>
</dbReference>
<evidence type="ECO:0000313" key="4">
    <source>
        <dbReference type="Proteomes" id="UP000292507"/>
    </source>
</evidence>
<evidence type="ECO:0000256" key="1">
    <source>
        <dbReference type="ARBA" id="ARBA00023002"/>
    </source>
</evidence>
<evidence type="ECO:0000256" key="2">
    <source>
        <dbReference type="SAM" id="MobiDB-lite"/>
    </source>
</evidence>
<protein>
    <submittedName>
        <fullName evidence="3">Uncharacterized protein</fullName>
    </submittedName>
</protein>
<name>A0A4Q7Y5U7_9ACTN</name>
<gene>
    <name evidence="3" type="ORF">BKA19_1169</name>
</gene>
<dbReference type="SUPFAM" id="SSF53720">
    <property type="entry name" value="ALDH-like"/>
    <property type="match status" value="1"/>
</dbReference>
<dbReference type="Gene3D" id="3.40.605.10">
    <property type="entry name" value="Aldehyde Dehydrogenase, Chain A, domain 1"/>
    <property type="match status" value="1"/>
</dbReference>
<dbReference type="InterPro" id="IPR016161">
    <property type="entry name" value="Ald_DH/histidinol_DH"/>
</dbReference>
<evidence type="ECO:0000313" key="3">
    <source>
        <dbReference type="EMBL" id="RZU31503.1"/>
    </source>
</evidence>
<reference evidence="3 4" key="1">
    <citation type="submission" date="2019-02" db="EMBL/GenBank/DDBJ databases">
        <title>Sequencing the genomes of 1000 actinobacteria strains.</title>
        <authorList>
            <person name="Klenk H.-P."/>
        </authorList>
    </citation>
    <scope>NUCLEOTIDE SEQUENCE [LARGE SCALE GENOMIC DNA]</scope>
    <source>
        <strain evidence="3 4">DSM 44509</strain>
    </source>
</reference>
<keyword evidence="1" id="KW-0560">Oxidoreductase</keyword>
<dbReference type="AlphaFoldDB" id="A0A4Q7Y5U7"/>
<comment type="caution">
    <text evidence="3">The sequence shown here is derived from an EMBL/GenBank/DDBJ whole genome shotgun (WGS) entry which is preliminary data.</text>
</comment>
<organism evidence="3 4">
    <name type="scientific">Blastococcus saxobsidens</name>
    <dbReference type="NCBI Taxonomy" id="138336"/>
    <lineage>
        <taxon>Bacteria</taxon>
        <taxon>Bacillati</taxon>
        <taxon>Actinomycetota</taxon>
        <taxon>Actinomycetes</taxon>
        <taxon>Geodermatophilales</taxon>
        <taxon>Geodermatophilaceae</taxon>
        <taxon>Blastococcus</taxon>
    </lineage>
</organism>
<dbReference type="EMBL" id="SHKV01000001">
    <property type="protein sequence ID" value="RZU31503.1"/>
    <property type="molecule type" value="Genomic_DNA"/>
</dbReference>
<sequence length="111" mass="11622">MASDALPPYDGFDRMAIAGTWRTGRAGKTATHTNPHTGETSTEIPLATADELNEAYARATEVQRKDEVVRWHIEESGAAAPAATSGYAVTLRPMSSGGRPGRSAGTVVPPA</sequence>
<dbReference type="RefSeq" id="WP_104528146.1">
    <property type="nucleotide sequence ID" value="NZ_POQT01000010.1"/>
</dbReference>
<keyword evidence="4" id="KW-1185">Reference proteome</keyword>